<dbReference type="Gene3D" id="3.30.420.10">
    <property type="entry name" value="Ribonuclease H-like superfamily/Ribonuclease H"/>
    <property type="match status" value="1"/>
</dbReference>
<dbReference type="NCBIfam" id="NF004719">
    <property type="entry name" value="PRK06063.1"/>
    <property type="match status" value="1"/>
</dbReference>
<dbReference type="InterPro" id="IPR012337">
    <property type="entry name" value="RNaseH-like_sf"/>
</dbReference>
<sequence length="389" mass="41856">MAVDERLKTTDTQYHPRSRPDSLFPSRCPPPAPGSLRPRTAPGSAAPDRRGSAPSSAAVSAEVLAPPGFAARFRRPYAVVDVETTGLSPTRDRVLSIAVVLTAADGTVEHRWSTLLDPGCDPGPVHIHGLTRQRLAGSPTFAAVADEVAGLLAGRVLVAHNAAFDWRMLAGEAMRIGTTLPVEWRLCTLTLASWLGLELPSLRLASLAAYWGVVQRRAHDAQDDAEVLATLLPRILQRAADQYLELPLTRCGVDRDGVTVRPPRFAAAGRTPPCRYRNPGRLDPGAALVQGMRVAFSGPTRTERGELVGRAVAAGLHVTETVSRRTSLLVTNDARSVTRKVRTAALLNTPVRGEEDFLELLAAVRPGILVPAAPPVRHDRRPRRPTPDA</sequence>
<dbReference type="FunFam" id="3.30.420.10:FF:000045">
    <property type="entry name" value="3'-5' exonuclease DinG"/>
    <property type="match status" value="1"/>
</dbReference>
<evidence type="ECO:0000259" key="5">
    <source>
        <dbReference type="SMART" id="SM00479"/>
    </source>
</evidence>
<dbReference type="GO" id="GO:0003676">
    <property type="term" value="F:nucleic acid binding"/>
    <property type="evidence" value="ECO:0007669"/>
    <property type="project" value="InterPro"/>
</dbReference>
<dbReference type="GO" id="GO:0008408">
    <property type="term" value="F:3'-5' exonuclease activity"/>
    <property type="evidence" value="ECO:0007669"/>
    <property type="project" value="TreeGrafter"/>
</dbReference>
<name>A0A1S1Q3V7_9ACTN</name>
<comment type="caution">
    <text evidence="6">The sequence shown here is derived from an EMBL/GenBank/DDBJ whole genome shotgun (WGS) entry which is preliminary data.</text>
</comment>
<reference evidence="7" key="1">
    <citation type="submission" date="2016-07" db="EMBL/GenBank/DDBJ databases">
        <title>Frankia sp. NRRL B-16219 Genome sequencing.</title>
        <authorList>
            <person name="Ghodhbane-Gtari F."/>
            <person name="Swanson E."/>
            <person name="Gueddou A."/>
            <person name="Louati M."/>
            <person name="Nouioui I."/>
            <person name="Hezbri K."/>
            <person name="Abebe-Akele F."/>
            <person name="Simpson S."/>
            <person name="Morris K."/>
            <person name="Thomas K."/>
            <person name="Gtari M."/>
            <person name="Tisa L.S."/>
        </authorList>
    </citation>
    <scope>NUCLEOTIDE SEQUENCE [LARGE SCALE GENOMIC DNA]</scope>
    <source>
        <strain evidence="7">NRRL B-16219</strain>
    </source>
</reference>
<keyword evidence="3" id="KW-0269">Exonuclease</keyword>
<feature type="domain" description="Exonuclease" evidence="5">
    <location>
        <begin position="76"/>
        <end position="241"/>
    </location>
</feature>
<gene>
    <name evidence="6" type="ORF">BBK14_03570</name>
</gene>
<dbReference type="GO" id="GO:0005829">
    <property type="term" value="C:cytosol"/>
    <property type="evidence" value="ECO:0007669"/>
    <property type="project" value="TreeGrafter"/>
</dbReference>
<accession>A0A1S1Q3V7</accession>
<evidence type="ECO:0000256" key="3">
    <source>
        <dbReference type="ARBA" id="ARBA00022839"/>
    </source>
</evidence>
<dbReference type="SMART" id="SM00479">
    <property type="entry name" value="EXOIII"/>
    <property type="match status" value="1"/>
</dbReference>
<dbReference type="AlphaFoldDB" id="A0A1S1Q3V7"/>
<evidence type="ECO:0000256" key="1">
    <source>
        <dbReference type="ARBA" id="ARBA00022722"/>
    </source>
</evidence>
<proteinExistence type="predicted"/>
<dbReference type="PANTHER" id="PTHR30231">
    <property type="entry name" value="DNA POLYMERASE III SUBUNIT EPSILON"/>
    <property type="match status" value="1"/>
</dbReference>
<dbReference type="InterPro" id="IPR036420">
    <property type="entry name" value="BRCT_dom_sf"/>
</dbReference>
<dbReference type="EMBL" id="MAXA01000213">
    <property type="protein sequence ID" value="OHV28247.1"/>
    <property type="molecule type" value="Genomic_DNA"/>
</dbReference>
<dbReference type="Gene3D" id="3.40.50.10190">
    <property type="entry name" value="BRCT domain"/>
    <property type="match status" value="1"/>
</dbReference>
<keyword evidence="7" id="KW-1185">Reference proteome</keyword>
<evidence type="ECO:0000256" key="2">
    <source>
        <dbReference type="ARBA" id="ARBA00022801"/>
    </source>
</evidence>
<protein>
    <submittedName>
        <fullName evidence="6">DNA polymerase III subunit epsilon</fullName>
    </submittedName>
</protein>
<evidence type="ECO:0000256" key="4">
    <source>
        <dbReference type="SAM" id="MobiDB-lite"/>
    </source>
</evidence>
<dbReference type="CDD" id="cd06127">
    <property type="entry name" value="DEDDh"/>
    <property type="match status" value="1"/>
</dbReference>
<dbReference type="InterPro" id="IPR036397">
    <property type="entry name" value="RNaseH_sf"/>
</dbReference>
<dbReference type="Pfam" id="PF00929">
    <property type="entry name" value="RNase_T"/>
    <property type="match status" value="1"/>
</dbReference>
<dbReference type="SUPFAM" id="SSF53098">
    <property type="entry name" value="Ribonuclease H-like"/>
    <property type="match status" value="1"/>
</dbReference>
<dbReference type="PANTHER" id="PTHR30231:SF4">
    <property type="entry name" value="PROTEIN NEN2"/>
    <property type="match status" value="1"/>
</dbReference>
<keyword evidence="1" id="KW-0540">Nuclease</keyword>
<feature type="region of interest" description="Disordered" evidence="4">
    <location>
        <begin position="1"/>
        <end position="59"/>
    </location>
</feature>
<dbReference type="Proteomes" id="UP000179769">
    <property type="component" value="Unassembled WGS sequence"/>
</dbReference>
<evidence type="ECO:0000313" key="6">
    <source>
        <dbReference type="EMBL" id="OHV28247.1"/>
    </source>
</evidence>
<keyword evidence="2" id="KW-0378">Hydrolase</keyword>
<dbReference type="OrthoDB" id="190275at2"/>
<evidence type="ECO:0000313" key="7">
    <source>
        <dbReference type="Proteomes" id="UP000179769"/>
    </source>
</evidence>
<organism evidence="6 7">
    <name type="scientific">Parafrankia soli</name>
    <dbReference type="NCBI Taxonomy" id="2599596"/>
    <lineage>
        <taxon>Bacteria</taxon>
        <taxon>Bacillati</taxon>
        <taxon>Actinomycetota</taxon>
        <taxon>Actinomycetes</taxon>
        <taxon>Frankiales</taxon>
        <taxon>Frankiaceae</taxon>
        <taxon>Parafrankia</taxon>
    </lineage>
</organism>
<dbReference type="InterPro" id="IPR013520">
    <property type="entry name" value="Ribonucl_H"/>
</dbReference>
<dbReference type="SUPFAM" id="SSF52113">
    <property type="entry name" value="BRCT domain"/>
    <property type="match status" value="1"/>
</dbReference>